<keyword evidence="3" id="KW-1185">Reference proteome</keyword>
<dbReference type="PANTHER" id="PTHR43312:SF1">
    <property type="entry name" value="NADP-DEPENDENT OXIDOREDUCTASE DOMAIN-CONTAINING PROTEIN"/>
    <property type="match status" value="1"/>
</dbReference>
<dbReference type="PANTHER" id="PTHR43312">
    <property type="entry name" value="D-THREO-ALDOSE 1-DEHYDROGENASE"/>
    <property type="match status" value="1"/>
</dbReference>
<protein>
    <submittedName>
        <fullName evidence="2">Aldo/keto reductase</fullName>
    </submittedName>
</protein>
<gene>
    <name evidence="2" type="ORF">QK289_09495</name>
</gene>
<sequence>MELRSFGQTDIKVSPLGFGAGHIGSEALSDQEASYVLHQALDLGIRLFDTARGYGLSEKRIGHFLKQHRHDVVLSTKVGYDVPGADDWTFQAVAGGIDQALLTMQTDYIDIVHLHSCSKEILAQDDVIEALERAKQAGKVRLIAYSGDRDDLDYAITTGRFDSFQTSVNLYDQRVLADAVPEIHRQQKGIIAKRPLANAPWRFDVRPAGQYVEPYWERAEQLDFPLEEASWLETALRFTIFESGITSAIIGTANPEHLTHNVRLLEKGPLPAKRITDLKRRFQEQDQNWLQQT</sequence>
<name>A0ABT6R2R4_9BACL</name>
<dbReference type="RefSeq" id="WP_026830938.1">
    <property type="nucleotide sequence ID" value="NZ_JANJYY010000027.1"/>
</dbReference>
<comment type="caution">
    <text evidence="2">The sequence shown here is derived from an EMBL/GenBank/DDBJ whole genome shotgun (WGS) entry which is preliminary data.</text>
</comment>
<dbReference type="InterPro" id="IPR036812">
    <property type="entry name" value="NAD(P)_OxRdtase_dom_sf"/>
</dbReference>
<dbReference type="EMBL" id="JASBQV010000013">
    <property type="protein sequence ID" value="MDI3235239.1"/>
    <property type="molecule type" value="Genomic_DNA"/>
</dbReference>
<dbReference type="InterPro" id="IPR023210">
    <property type="entry name" value="NADP_OxRdtase_dom"/>
</dbReference>
<dbReference type="CDD" id="cd19095">
    <property type="entry name" value="AKR_PA4992-like"/>
    <property type="match status" value="1"/>
</dbReference>
<reference evidence="2 3" key="1">
    <citation type="submission" date="2023-04" db="EMBL/GenBank/DDBJ databases">
        <title>Antarctic isolates genomes.</title>
        <authorList>
            <person name="Dimov S.G."/>
        </authorList>
    </citation>
    <scope>NUCLEOTIDE SEQUENCE [LARGE SCALE GENOMIC DNA]</scope>
    <source>
        <strain evidence="2 3">AL19</strain>
    </source>
</reference>
<dbReference type="Gene3D" id="3.20.20.100">
    <property type="entry name" value="NADP-dependent oxidoreductase domain"/>
    <property type="match status" value="1"/>
</dbReference>
<evidence type="ECO:0000313" key="3">
    <source>
        <dbReference type="Proteomes" id="UP001243286"/>
    </source>
</evidence>
<dbReference type="InterPro" id="IPR053135">
    <property type="entry name" value="AKR2_Oxidoreductase"/>
</dbReference>
<evidence type="ECO:0000259" key="1">
    <source>
        <dbReference type="Pfam" id="PF00248"/>
    </source>
</evidence>
<dbReference type="Pfam" id="PF00248">
    <property type="entry name" value="Aldo_ket_red"/>
    <property type="match status" value="1"/>
</dbReference>
<dbReference type="SUPFAM" id="SSF51430">
    <property type="entry name" value="NAD(P)-linked oxidoreductase"/>
    <property type="match status" value="1"/>
</dbReference>
<proteinExistence type="predicted"/>
<evidence type="ECO:0000313" key="2">
    <source>
        <dbReference type="EMBL" id="MDI3235239.1"/>
    </source>
</evidence>
<organism evidence="2 3">
    <name type="scientific">Exiguobacterium antarcticum</name>
    <dbReference type="NCBI Taxonomy" id="132920"/>
    <lineage>
        <taxon>Bacteria</taxon>
        <taxon>Bacillati</taxon>
        <taxon>Bacillota</taxon>
        <taxon>Bacilli</taxon>
        <taxon>Bacillales</taxon>
        <taxon>Bacillales Family XII. Incertae Sedis</taxon>
        <taxon>Exiguobacterium</taxon>
    </lineage>
</organism>
<feature type="domain" description="NADP-dependent oxidoreductase" evidence="1">
    <location>
        <begin position="15"/>
        <end position="279"/>
    </location>
</feature>
<dbReference type="Proteomes" id="UP001243286">
    <property type="component" value="Unassembled WGS sequence"/>
</dbReference>
<accession>A0ABT6R2R4</accession>